<dbReference type="AlphaFoldDB" id="A0A815VCS4"/>
<organism evidence="1 2">
    <name type="scientific">Rotaria magnacalcarata</name>
    <dbReference type="NCBI Taxonomy" id="392030"/>
    <lineage>
        <taxon>Eukaryota</taxon>
        <taxon>Metazoa</taxon>
        <taxon>Spiralia</taxon>
        <taxon>Gnathifera</taxon>
        <taxon>Rotifera</taxon>
        <taxon>Eurotatoria</taxon>
        <taxon>Bdelloidea</taxon>
        <taxon>Philodinida</taxon>
        <taxon>Philodinidae</taxon>
        <taxon>Rotaria</taxon>
    </lineage>
</organism>
<sequence length="126" mass="14497">MIDVGAVAAFVVWTIKNPQWNERKHHRRRLFLLQLGSELIEAHVDRRQQQPQSMQRGVKLALQAIGQTTTLSRPPMASTIAVKRRCQLCSRERDRKVITHCARCNIPCCPDHHQVICTTCSDIFLK</sequence>
<protein>
    <recommendedName>
        <fullName evidence="3">PiggyBac transposable element-derived protein 4 C-terminal zinc-ribbon domain-containing protein</fullName>
    </recommendedName>
</protein>
<gene>
    <name evidence="1" type="ORF">KQP761_LOCUS16253</name>
</gene>
<dbReference type="OrthoDB" id="10049986at2759"/>
<accession>A0A815VCS4</accession>
<evidence type="ECO:0000313" key="2">
    <source>
        <dbReference type="Proteomes" id="UP000663834"/>
    </source>
</evidence>
<comment type="caution">
    <text evidence="1">The sequence shown here is derived from an EMBL/GenBank/DDBJ whole genome shotgun (WGS) entry which is preliminary data.</text>
</comment>
<dbReference type="Proteomes" id="UP000663834">
    <property type="component" value="Unassembled WGS sequence"/>
</dbReference>
<evidence type="ECO:0008006" key="3">
    <source>
        <dbReference type="Google" id="ProtNLM"/>
    </source>
</evidence>
<name>A0A815VCS4_9BILA</name>
<reference evidence="1" key="1">
    <citation type="submission" date="2021-02" db="EMBL/GenBank/DDBJ databases">
        <authorList>
            <person name="Nowell W R."/>
        </authorList>
    </citation>
    <scope>NUCLEOTIDE SEQUENCE</scope>
</reference>
<evidence type="ECO:0000313" key="1">
    <source>
        <dbReference type="EMBL" id="CAF1530362.1"/>
    </source>
</evidence>
<dbReference type="EMBL" id="CAJNOW010008158">
    <property type="protein sequence ID" value="CAF1530362.1"/>
    <property type="molecule type" value="Genomic_DNA"/>
</dbReference>
<proteinExistence type="predicted"/>